<dbReference type="AlphaFoldDB" id="A0A818YM55"/>
<dbReference type="Proteomes" id="UP000663842">
    <property type="component" value="Unassembled WGS sequence"/>
</dbReference>
<dbReference type="EMBL" id="CAJOBJ010339075">
    <property type="protein sequence ID" value="CAF5192835.1"/>
    <property type="molecule type" value="Genomic_DNA"/>
</dbReference>
<evidence type="ECO:0000313" key="7">
    <source>
        <dbReference type="EMBL" id="CAF3751702.1"/>
    </source>
</evidence>
<dbReference type="Proteomes" id="UP000663866">
    <property type="component" value="Unassembled WGS sequence"/>
</dbReference>
<evidence type="ECO:0000313" key="5">
    <source>
        <dbReference type="EMBL" id="CAF2089693.1"/>
    </source>
</evidence>
<gene>
    <name evidence="9" type="ORF">BYL167_LOCUS64718</name>
    <name evidence="2" type="ORF">CJN711_LOCUS6016</name>
    <name evidence="10" type="ORF">GIL414_LOCUS73646</name>
    <name evidence="3" type="ORF">KQP761_LOCUS13670</name>
    <name evidence="5" type="ORF">MBJ925_LOCUS20119</name>
    <name evidence="7" type="ORF">OVN521_LOCUS1170</name>
    <name evidence="11" type="ORF">SMN809_LOCUS74945</name>
    <name evidence="8" type="ORF">UXM345_LOCUS9356</name>
    <name evidence="4" type="ORF">WKI299_LOCUS3621</name>
    <name evidence="6" type="ORF">XDN619_LOCUS20169</name>
</gene>
<dbReference type="EMBL" id="CAJOBG010000074">
    <property type="protein sequence ID" value="CAF3751702.1"/>
    <property type="molecule type" value="Genomic_DNA"/>
</dbReference>
<organism evidence="7 12">
    <name type="scientific">Rotaria magnacalcarata</name>
    <dbReference type="NCBI Taxonomy" id="392030"/>
    <lineage>
        <taxon>Eukaryota</taxon>
        <taxon>Metazoa</taxon>
        <taxon>Spiralia</taxon>
        <taxon>Gnathifera</taxon>
        <taxon>Rotifera</taxon>
        <taxon>Eurotatoria</taxon>
        <taxon>Bdelloidea</taxon>
        <taxon>Philodinida</taxon>
        <taxon>Philodinidae</taxon>
        <taxon>Rotaria</taxon>
    </lineage>
</organism>
<dbReference type="Proteomes" id="UP000681720">
    <property type="component" value="Unassembled WGS sequence"/>
</dbReference>
<dbReference type="EMBL" id="CAJNOW010006396">
    <property type="protein sequence ID" value="CAF1482967.1"/>
    <property type="molecule type" value="Genomic_DNA"/>
</dbReference>
<dbReference type="Proteomes" id="UP000663824">
    <property type="component" value="Unassembled WGS sequence"/>
</dbReference>
<dbReference type="EMBL" id="CAJNOV010001747">
    <property type="protein sequence ID" value="CAF1077140.1"/>
    <property type="molecule type" value="Genomic_DNA"/>
</dbReference>
<dbReference type="EMBL" id="CAJNRG010008893">
    <property type="protein sequence ID" value="CAF2108075.1"/>
    <property type="molecule type" value="Genomic_DNA"/>
</dbReference>
<evidence type="ECO:0000313" key="3">
    <source>
        <dbReference type="EMBL" id="CAF1482967.1"/>
    </source>
</evidence>
<keyword evidence="12" id="KW-1185">Reference proteome</keyword>
<evidence type="ECO:0000313" key="12">
    <source>
        <dbReference type="Proteomes" id="UP000663866"/>
    </source>
</evidence>
<dbReference type="EMBL" id="CAJNRF010000717">
    <property type="protein sequence ID" value="CAF1977634.1"/>
    <property type="molecule type" value="Genomic_DNA"/>
</dbReference>
<feature type="transmembrane region" description="Helical" evidence="1">
    <location>
        <begin position="6"/>
        <end position="26"/>
    </location>
</feature>
<comment type="caution">
    <text evidence="7">The sequence shown here is derived from an EMBL/GenBank/DDBJ whole genome shotgun (WGS) entry which is preliminary data.</text>
</comment>
<dbReference type="Proteomes" id="UP000681967">
    <property type="component" value="Unassembled WGS sequence"/>
</dbReference>
<accession>A0A818YM55</accession>
<reference evidence="7" key="1">
    <citation type="submission" date="2021-02" db="EMBL/GenBank/DDBJ databases">
        <authorList>
            <person name="Nowell W R."/>
        </authorList>
    </citation>
    <scope>NUCLEOTIDE SEQUENCE</scope>
</reference>
<dbReference type="OrthoDB" id="10048297at2759"/>
<evidence type="ECO:0000313" key="6">
    <source>
        <dbReference type="EMBL" id="CAF2108075.1"/>
    </source>
</evidence>
<evidence type="ECO:0000256" key="1">
    <source>
        <dbReference type="SAM" id="Phobius"/>
    </source>
</evidence>
<evidence type="ECO:0000313" key="8">
    <source>
        <dbReference type="EMBL" id="CAF3878813.1"/>
    </source>
</evidence>
<dbReference type="Proteomes" id="UP000663856">
    <property type="component" value="Unassembled WGS sequence"/>
</dbReference>
<name>A0A818YM55_9BILA</name>
<dbReference type="Proteomes" id="UP000663834">
    <property type="component" value="Unassembled WGS sequence"/>
</dbReference>
<dbReference type="EMBL" id="CAJOBI010331326">
    <property type="protein sequence ID" value="CAF5198958.1"/>
    <property type="molecule type" value="Genomic_DNA"/>
</dbReference>
<sequence>MNTTVFLTGVLTYFLLMLTMTYTLTLSDAKTADEHHELTDQPSVLLPNRIHSIYRNHHSIFDDIDKHELERRRFNAWAGKRALMARRRFNSWAG</sequence>
<proteinExistence type="predicted"/>
<evidence type="ECO:0000313" key="2">
    <source>
        <dbReference type="EMBL" id="CAF1077140.1"/>
    </source>
</evidence>
<protein>
    <submittedName>
        <fullName evidence="7">Uncharacterized protein</fullName>
    </submittedName>
</protein>
<evidence type="ECO:0000313" key="10">
    <source>
        <dbReference type="EMBL" id="CAF5192835.1"/>
    </source>
</evidence>
<evidence type="ECO:0000313" key="9">
    <source>
        <dbReference type="EMBL" id="CAF5103697.1"/>
    </source>
</evidence>
<dbReference type="EMBL" id="CAJOBF010000851">
    <property type="protein sequence ID" value="CAF3878813.1"/>
    <property type="molecule type" value="Genomic_DNA"/>
</dbReference>
<dbReference type="EMBL" id="CAJNRE010010315">
    <property type="protein sequence ID" value="CAF2089693.1"/>
    <property type="molecule type" value="Genomic_DNA"/>
</dbReference>
<dbReference type="EMBL" id="CAJOBH010239417">
    <property type="protein sequence ID" value="CAF5103697.1"/>
    <property type="molecule type" value="Genomic_DNA"/>
</dbReference>
<evidence type="ECO:0000313" key="11">
    <source>
        <dbReference type="EMBL" id="CAF5198958.1"/>
    </source>
</evidence>
<dbReference type="Proteomes" id="UP000676336">
    <property type="component" value="Unassembled WGS sequence"/>
</dbReference>
<evidence type="ECO:0000313" key="4">
    <source>
        <dbReference type="EMBL" id="CAF1977634.1"/>
    </source>
</evidence>
<dbReference type="Proteomes" id="UP000663887">
    <property type="component" value="Unassembled WGS sequence"/>
</dbReference>
<dbReference type="Proteomes" id="UP000663855">
    <property type="component" value="Unassembled WGS sequence"/>
</dbReference>
<keyword evidence="1" id="KW-1133">Transmembrane helix</keyword>
<keyword evidence="1" id="KW-0812">Transmembrane</keyword>
<keyword evidence="1" id="KW-0472">Membrane</keyword>